<protein>
    <submittedName>
        <fullName evidence="1">Uncharacterized protein</fullName>
    </submittedName>
</protein>
<dbReference type="EMBL" id="LR743588">
    <property type="protein sequence ID" value="CAA2614239.1"/>
    <property type="molecule type" value="Genomic_DNA"/>
</dbReference>
<evidence type="ECO:0000313" key="1">
    <source>
        <dbReference type="EMBL" id="CAA2614239.1"/>
    </source>
</evidence>
<sequence>MTFSITMFSYAGIPVSGFCSKFYWWF</sequence>
<dbReference type="Proteomes" id="UP001189122">
    <property type="component" value="Unassembled WGS sequence"/>
</dbReference>
<dbReference type="EMBL" id="CACRZD030000001">
    <property type="protein sequence ID" value="CAA6654043.1"/>
    <property type="molecule type" value="Genomic_DNA"/>
</dbReference>
<dbReference type="AlphaFoldDB" id="A0A7I8I9E4"/>
<reference evidence="1 2" key="1">
    <citation type="submission" date="2019-12" db="EMBL/GenBank/DDBJ databases">
        <authorList>
            <person name="Scholz U."/>
            <person name="Mascher M."/>
            <person name="Fiebig A."/>
        </authorList>
    </citation>
    <scope>NUCLEOTIDE SEQUENCE</scope>
</reference>
<keyword evidence="2" id="KW-1185">Reference proteome</keyword>
<gene>
    <name evidence="1" type="ORF">SI7747_01000633</name>
</gene>
<accession>A0A7I8I9E4</accession>
<proteinExistence type="predicted"/>
<evidence type="ECO:0000313" key="2">
    <source>
        <dbReference type="Proteomes" id="UP001189122"/>
    </source>
</evidence>
<organism evidence="1">
    <name type="scientific">Spirodela intermedia</name>
    <name type="common">Intermediate duckweed</name>
    <dbReference type="NCBI Taxonomy" id="51605"/>
    <lineage>
        <taxon>Eukaryota</taxon>
        <taxon>Viridiplantae</taxon>
        <taxon>Streptophyta</taxon>
        <taxon>Embryophyta</taxon>
        <taxon>Tracheophyta</taxon>
        <taxon>Spermatophyta</taxon>
        <taxon>Magnoliopsida</taxon>
        <taxon>Liliopsida</taxon>
        <taxon>Araceae</taxon>
        <taxon>Lemnoideae</taxon>
        <taxon>Spirodela</taxon>
    </lineage>
</organism>
<name>A0A7I8I9E4_SPIIN</name>